<keyword evidence="3" id="KW-0805">Transcription regulation</keyword>
<evidence type="ECO:0000256" key="2">
    <source>
        <dbReference type="ARBA" id="ARBA00022833"/>
    </source>
</evidence>
<organism evidence="7 8">
    <name type="scientific">Pseudogymnoascus verrucosus</name>
    <dbReference type="NCBI Taxonomy" id="342668"/>
    <lineage>
        <taxon>Eukaryota</taxon>
        <taxon>Fungi</taxon>
        <taxon>Dikarya</taxon>
        <taxon>Ascomycota</taxon>
        <taxon>Pezizomycotina</taxon>
        <taxon>Leotiomycetes</taxon>
        <taxon>Thelebolales</taxon>
        <taxon>Thelebolaceae</taxon>
        <taxon>Pseudogymnoascus</taxon>
    </lineage>
</organism>
<keyword evidence="8" id="KW-1185">Reference proteome</keyword>
<name>A0A1B8G7K1_9PEZI</name>
<dbReference type="EMBL" id="KV460280">
    <property type="protein sequence ID" value="OBT91791.1"/>
    <property type="molecule type" value="Genomic_DNA"/>
</dbReference>
<accession>A0A1B8G7K1</accession>
<dbReference type="GeneID" id="28842745"/>
<dbReference type="InterPro" id="IPR052360">
    <property type="entry name" value="Transcr_Regulatory_Proteins"/>
</dbReference>
<proteinExistence type="predicted"/>
<protein>
    <submittedName>
        <fullName evidence="7">Uncharacterized protein</fullName>
    </submittedName>
</protein>
<dbReference type="GO" id="GO:0046872">
    <property type="term" value="F:metal ion binding"/>
    <property type="evidence" value="ECO:0007669"/>
    <property type="project" value="UniProtKB-KW"/>
</dbReference>
<evidence type="ECO:0000256" key="3">
    <source>
        <dbReference type="ARBA" id="ARBA00023015"/>
    </source>
</evidence>
<evidence type="ECO:0000256" key="6">
    <source>
        <dbReference type="ARBA" id="ARBA00023242"/>
    </source>
</evidence>
<reference evidence="7 8" key="1">
    <citation type="submission" date="2016-03" db="EMBL/GenBank/DDBJ databases">
        <title>Comparative genomics of Pseudogymnoascus destructans, the fungus causing white-nose syndrome of bats.</title>
        <authorList>
            <person name="Palmer J.M."/>
            <person name="Drees K.P."/>
            <person name="Foster J.T."/>
            <person name="Lindner D.L."/>
        </authorList>
    </citation>
    <scope>NUCLEOTIDE SEQUENCE [LARGE SCALE GENOMIC DNA]</scope>
    <source>
        <strain evidence="7 8">UAMH 10579</strain>
    </source>
</reference>
<dbReference type="AlphaFoldDB" id="A0A1B8G7K1"/>
<keyword evidence="5" id="KW-0804">Transcription</keyword>
<sequence length="328" mass="37367">MQSRYGSAITHVQSGIKILCEVKYNEETRQHQHDSLKASKIPYISIGMLEEMFVRLDFQVSQMVAELESMENRAQKQEIPAIFTSLSVARERLVSHWHVTSHSTSDVWDPFSKKLTVPLAGAWQKKSSSILARWSSAYDAYLNIQGKNLTGRKRKGTAVLHILKELGSTAVVLTKTTVDDQMEWDVFCSMFDKIVSLAEDIVEIDQKSTEGRPTFCIDMALIGPLFAVSFLSIADPIIRRRAISVLQNYNRTEGVWNSFATYKAAQRVLDIEETGLQNLTSCEDVPNWTRISNVSLNFNPTERRATLSYSRPRDEYDVTKQMTEVIEW</sequence>
<dbReference type="STRING" id="342668.A0A1B8G7K1"/>
<keyword evidence="4" id="KW-0238">DNA-binding</keyword>
<dbReference type="RefSeq" id="XP_018125524.1">
    <property type="nucleotide sequence ID" value="XM_018278773.1"/>
</dbReference>
<keyword evidence="1" id="KW-0479">Metal-binding</keyword>
<dbReference type="PANTHER" id="PTHR36206:SF12">
    <property type="entry name" value="ASPERCRYPTIN BIOSYNTHESIS CLUSTER-SPECIFIC TRANSCRIPTION REGULATOR ATNN-RELATED"/>
    <property type="match status" value="1"/>
</dbReference>
<evidence type="ECO:0000256" key="1">
    <source>
        <dbReference type="ARBA" id="ARBA00022723"/>
    </source>
</evidence>
<dbReference type="PANTHER" id="PTHR36206">
    <property type="entry name" value="ASPERCRYPTIN BIOSYNTHESIS CLUSTER-SPECIFIC TRANSCRIPTION REGULATOR ATNN-RELATED"/>
    <property type="match status" value="1"/>
</dbReference>
<reference evidence="8" key="2">
    <citation type="journal article" date="2018" name="Nat. Commun.">
        <title>Extreme sensitivity to ultraviolet light in the fungal pathogen causing white-nose syndrome of bats.</title>
        <authorList>
            <person name="Palmer J.M."/>
            <person name="Drees K.P."/>
            <person name="Foster J.T."/>
            <person name="Lindner D.L."/>
        </authorList>
    </citation>
    <scope>NUCLEOTIDE SEQUENCE [LARGE SCALE GENOMIC DNA]</scope>
    <source>
        <strain evidence="8">UAMH 10579</strain>
    </source>
</reference>
<evidence type="ECO:0000313" key="8">
    <source>
        <dbReference type="Proteomes" id="UP000091956"/>
    </source>
</evidence>
<evidence type="ECO:0000256" key="4">
    <source>
        <dbReference type="ARBA" id="ARBA00023125"/>
    </source>
</evidence>
<evidence type="ECO:0000313" key="7">
    <source>
        <dbReference type="EMBL" id="OBT91791.1"/>
    </source>
</evidence>
<keyword evidence="6" id="KW-0539">Nucleus</keyword>
<evidence type="ECO:0000256" key="5">
    <source>
        <dbReference type="ARBA" id="ARBA00023163"/>
    </source>
</evidence>
<gene>
    <name evidence="7" type="ORF">VE01_09359</name>
</gene>
<dbReference type="Proteomes" id="UP000091956">
    <property type="component" value="Unassembled WGS sequence"/>
</dbReference>
<keyword evidence="2" id="KW-0862">Zinc</keyword>
<dbReference type="OrthoDB" id="2593732at2759"/>
<dbReference type="GO" id="GO:0003677">
    <property type="term" value="F:DNA binding"/>
    <property type="evidence" value="ECO:0007669"/>
    <property type="project" value="UniProtKB-KW"/>
</dbReference>